<evidence type="ECO:0000313" key="2">
    <source>
        <dbReference type="EMBL" id="KAJ8882248.1"/>
    </source>
</evidence>
<feature type="region of interest" description="Disordered" evidence="1">
    <location>
        <begin position="15"/>
        <end position="41"/>
    </location>
</feature>
<gene>
    <name evidence="2" type="ORF">PR048_018736</name>
</gene>
<evidence type="ECO:0000313" key="3">
    <source>
        <dbReference type="Proteomes" id="UP001159363"/>
    </source>
</evidence>
<dbReference type="Proteomes" id="UP001159363">
    <property type="component" value="Chromosome 5"/>
</dbReference>
<accession>A0ABQ9HDW0</accession>
<keyword evidence="3" id="KW-1185">Reference proteome</keyword>
<dbReference type="EMBL" id="JARBHB010000006">
    <property type="protein sequence ID" value="KAJ8882248.1"/>
    <property type="molecule type" value="Genomic_DNA"/>
</dbReference>
<protein>
    <submittedName>
        <fullName evidence="2">Uncharacterized protein</fullName>
    </submittedName>
</protein>
<organism evidence="2 3">
    <name type="scientific">Dryococelus australis</name>
    <dbReference type="NCBI Taxonomy" id="614101"/>
    <lineage>
        <taxon>Eukaryota</taxon>
        <taxon>Metazoa</taxon>
        <taxon>Ecdysozoa</taxon>
        <taxon>Arthropoda</taxon>
        <taxon>Hexapoda</taxon>
        <taxon>Insecta</taxon>
        <taxon>Pterygota</taxon>
        <taxon>Neoptera</taxon>
        <taxon>Polyneoptera</taxon>
        <taxon>Phasmatodea</taxon>
        <taxon>Verophasmatodea</taxon>
        <taxon>Anareolatae</taxon>
        <taxon>Phasmatidae</taxon>
        <taxon>Eurycanthinae</taxon>
        <taxon>Dryococelus</taxon>
    </lineage>
</organism>
<reference evidence="2 3" key="1">
    <citation type="submission" date="2023-02" db="EMBL/GenBank/DDBJ databases">
        <title>LHISI_Scaffold_Assembly.</title>
        <authorList>
            <person name="Stuart O.P."/>
            <person name="Cleave R."/>
            <person name="Magrath M.J.L."/>
            <person name="Mikheyev A.S."/>
        </authorList>
    </citation>
    <scope>NUCLEOTIDE SEQUENCE [LARGE SCALE GENOMIC DNA]</scope>
    <source>
        <strain evidence="2">Daus_M_001</strain>
        <tissue evidence="2">Leg muscle</tissue>
    </source>
</reference>
<evidence type="ECO:0000256" key="1">
    <source>
        <dbReference type="SAM" id="MobiDB-lite"/>
    </source>
</evidence>
<comment type="caution">
    <text evidence="2">The sequence shown here is derived from an EMBL/GenBank/DDBJ whole genome shotgun (WGS) entry which is preliminary data.</text>
</comment>
<name>A0ABQ9HDW0_9NEOP</name>
<proteinExistence type="predicted"/>
<sequence length="76" mass="8830">MTLMPFKIKVNCHFKQSTPKPASPQHRENPMPPRLTFDEVTPQPSYMLSTHDVITTLMYSQHDDVEYLPNQVNTTK</sequence>